<evidence type="ECO:0000256" key="4">
    <source>
        <dbReference type="ARBA" id="ARBA00022771"/>
    </source>
</evidence>
<evidence type="ECO:0000256" key="9">
    <source>
        <dbReference type="SAM" id="MobiDB-lite"/>
    </source>
</evidence>
<feature type="domain" description="C2H2-type" evidence="10">
    <location>
        <begin position="1118"/>
        <end position="1145"/>
    </location>
</feature>
<evidence type="ECO:0000256" key="5">
    <source>
        <dbReference type="ARBA" id="ARBA00022833"/>
    </source>
</evidence>
<feature type="domain" description="C2H2-type" evidence="10">
    <location>
        <begin position="1146"/>
        <end position="1176"/>
    </location>
</feature>
<keyword evidence="7" id="KW-0539">Nucleus</keyword>
<dbReference type="GO" id="GO:0043565">
    <property type="term" value="F:sequence-specific DNA binding"/>
    <property type="evidence" value="ECO:0007669"/>
    <property type="project" value="TreeGrafter"/>
</dbReference>
<keyword evidence="6" id="KW-0238">DNA-binding</keyword>
<gene>
    <name evidence="11" type="ORF">LY90DRAFT_668866</name>
</gene>
<dbReference type="Gene3D" id="3.30.160.60">
    <property type="entry name" value="Classic Zinc Finger"/>
    <property type="match status" value="2"/>
</dbReference>
<feature type="region of interest" description="Disordered" evidence="9">
    <location>
        <begin position="710"/>
        <end position="733"/>
    </location>
</feature>
<keyword evidence="4 8" id="KW-0863">Zinc-finger</keyword>
<proteinExistence type="predicted"/>
<evidence type="ECO:0000256" key="7">
    <source>
        <dbReference type="ARBA" id="ARBA00023242"/>
    </source>
</evidence>
<dbReference type="EMBL" id="MCOG01000064">
    <property type="protein sequence ID" value="ORY59375.1"/>
    <property type="molecule type" value="Genomic_DNA"/>
</dbReference>
<evidence type="ECO:0000313" key="12">
    <source>
        <dbReference type="Proteomes" id="UP000193920"/>
    </source>
</evidence>
<dbReference type="GO" id="GO:0008270">
    <property type="term" value="F:zinc ion binding"/>
    <property type="evidence" value="ECO:0007669"/>
    <property type="project" value="UniProtKB-KW"/>
</dbReference>
<dbReference type="PROSITE" id="PS00028">
    <property type="entry name" value="ZINC_FINGER_C2H2_1"/>
    <property type="match status" value="1"/>
</dbReference>
<evidence type="ECO:0000256" key="3">
    <source>
        <dbReference type="ARBA" id="ARBA00022737"/>
    </source>
</evidence>
<feature type="compositionally biased region" description="Basic residues" evidence="9">
    <location>
        <begin position="714"/>
        <end position="726"/>
    </location>
</feature>
<dbReference type="OrthoDB" id="2162596at2759"/>
<keyword evidence="5" id="KW-0862">Zinc</keyword>
<dbReference type="AlphaFoldDB" id="A0A1Y2DKX7"/>
<protein>
    <recommendedName>
        <fullName evidence="10">C2H2-type domain-containing protein</fullName>
    </recommendedName>
</protein>
<keyword evidence="3" id="KW-0677">Repeat</keyword>
<organism evidence="11 12">
    <name type="scientific">Neocallimastix californiae</name>
    <dbReference type="NCBI Taxonomy" id="1754190"/>
    <lineage>
        <taxon>Eukaryota</taxon>
        <taxon>Fungi</taxon>
        <taxon>Fungi incertae sedis</taxon>
        <taxon>Chytridiomycota</taxon>
        <taxon>Chytridiomycota incertae sedis</taxon>
        <taxon>Neocallimastigomycetes</taxon>
        <taxon>Neocallimastigales</taxon>
        <taxon>Neocallimastigaceae</taxon>
        <taxon>Neocallimastix</taxon>
    </lineage>
</organism>
<evidence type="ECO:0000313" key="11">
    <source>
        <dbReference type="EMBL" id="ORY59375.1"/>
    </source>
</evidence>
<evidence type="ECO:0000256" key="6">
    <source>
        <dbReference type="ARBA" id="ARBA00023125"/>
    </source>
</evidence>
<comment type="caution">
    <text evidence="11">The sequence shown here is derived from an EMBL/GenBank/DDBJ whole genome shotgun (WGS) entry which is preliminary data.</text>
</comment>
<accession>A0A1Y2DKX7</accession>
<dbReference type="Proteomes" id="UP000193920">
    <property type="component" value="Unassembled WGS sequence"/>
</dbReference>
<dbReference type="PANTHER" id="PTHR24408">
    <property type="entry name" value="ZINC FINGER PROTEIN"/>
    <property type="match status" value="1"/>
</dbReference>
<dbReference type="InterPro" id="IPR013087">
    <property type="entry name" value="Znf_C2H2_type"/>
</dbReference>
<keyword evidence="2" id="KW-0479">Metal-binding</keyword>
<evidence type="ECO:0000256" key="1">
    <source>
        <dbReference type="ARBA" id="ARBA00004123"/>
    </source>
</evidence>
<comment type="subcellular location">
    <subcellularLocation>
        <location evidence="1">Nucleus</location>
    </subcellularLocation>
</comment>
<name>A0A1Y2DKX7_9FUNG</name>
<evidence type="ECO:0000256" key="8">
    <source>
        <dbReference type="PROSITE-ProRule" id="PRU00042"/>
    </source>
</evidence>
<dbReference type="GO" id="GO:0005634">
    <property type="term" value="C:nucleus"/>
    <property type="evidence" value="ECO:0007669"/>
    <property type="project" value="UniProtKB-SubCell"/>
</dbReference>
<dbReference type="SMART" id="SM00355">
    <property type="entry name" value="ZnF_C2H2"/>
    <property type="match status" value="2"/>
</dbReference>
<dbReference type="Pfam" id="PF00096">
    <property type="entry name" value="zf-C2H2"/>
    <property type="match status" value="2"/>
</dbReference>
<dbReference type="GO" id="GO:0000981">
    <property type="term" value="F:DNA-binding transcription factor activity, RNA polymerase II-specific"/>
    <property type="evidence" value="ECO:0007669"/>
    <property type="project" value="TreeGrafter"/>
</dbReference>
<keyword evidence="12" id="KW-1185">Reference proteome</keyword>
<evidence type="ECO:0000256" key="2">
    <source>
        <dbReference type="ARBA" id="ARBA00022723"/>
    </source>
</evidence>
<dbReference type="PROSITE" id="PS50157">
    <property type="entry name" value="ZINC_FINGER_C2H2_2"/>
    <property type="match status" value="2"/>
</dbReference>
<sequence>MEALNILNNLNLLKSNNFSNINILENDKEYINITEVPTKRINESNSSYQALHSIINDLGNLENLRKLNEIKNFIVSNKDTSNMKTSSLLKDNSIIIPSSSTSIQSVDQDIINTSVNYLNNEKTERPLIDTTNANQNKKINISSISIPSDINLYKQESSFDLRNMKNRAILNILKNNQIDCSNIDCGSRNSSQHSINNINSINIPSSDSIFPSNSFSFENMMNTLSRSNTLSPLSLTQSPPFSMNISNTIPLSQEPISMNNPCSLPLDQNHLCLTSPFNQNIKNVISIDNSINKQSLNQLQLLNLIKLLNNQKMSGVEKSIKSITDGLTIPASLSNNKIQNGSNNFYLNSIVDNSNLDNNISSLNSQLQLQQQMHSPVLNINNKERMDFEYEEKKSKNSFENIPSILIDESSDIINSSISRMTSMSDKEKLGSDSIDSFLKLSLPNKPNEINNNTPLSPALSPVLTSSKFIDSTLENTLKNCIKKNENNAFNSMETLNDIISFFPETDSMSVTRPIENYSANSISDKCTRNEGELPVDNIVDDLMDSFKNQVKDEFIDNDKSFLRVDDTFLNVPATPKSISNISNSSNCDLTEFPNFIESFDDNSIINNINNNDDDMSMDITSFGENDYLSINNPVITLPNEFNGENDHLSIDNPVITLSNEFNGENDHLSIDNPVVTLSNEFNDTVKLNISPKENGKSIDNEEKIVENNEKSKILKKSRGRPRKKKNNDSPREKFIKMSKSIDKLLSSELYTKLYSEERNDSIIHNKHLHPKKVCFDQDFKFVKQVNTLNYIIVSYKRMCTALCQNNDINIQAISEATENQYDIPMEDAEDEWEINNNENILESDSLIKNDKGKPCTCQEKVEERKHKEYEECENENCEEYENCEKCEEKLKTKDCDRMKNDCDCLSNVNDDIKIEVKISTNDCSNIDVVNTEEEEQEEKKEKEKVVENDNEKNIDYNNLDKEEVPLSQRKEIQRNNILTSSISRRKSKTTNQCRNSSIYEKADLDLEVQNDKEECKEGILIQKVEINNNRKRKLKTNDTGDTSLNKAEVYVNTLESNNKKKKVIRLSITQIKSSIENGNRLSIGNSLGTNSVSALTKSGLVLVGRKRVIAENTNRPYVCTSCGAGFVRKHDLNRHEKVHTGIKNYKCPYCERAFSRNDALTRHLRIELKHKSKNKDNKNEKRGFLNCLYYFISHSS</sequence>
<reference evidence="11 12" key="1">
    <citation type="submission" date="2016-08" db="EMBL/GenBank/DDBJ databases">
        <title>A Parts List for Fungal Cellulosomes Revealed by Comparative Genomics.</title>
        <authorList>
            <consortium name="DOE Joint Genome Institute"/>
            <person name="Haitjema C.H."/>
            <person name="Gilmore S.P."/>
            <person name="Henske J.K."/>
            <person name="Solomon K.V."/>
            <person name="De Groot R."/>
            <person name="Kuo A."/>
            <person name="Mondo S.J."/>
            <person name="Salamov A.A."/>
            <person name="Labutti K."/>
            <person name="Zhao Z."/>
            <person name="Chiniquy J."/>
            <person name="Barry K."/>
            <person name="Brewer H.M."/>
            <person name="Purvine S.O."/>
            <person name="Wright A.T."/>
            <person name="Boxma B."/>
            <person name="Van Alen T."/>
            <person name="Hackstein J.H."/>
            <person name="Baker S.E."/>
            <person name="Grigoriev I.V."/>
            <person name="O'Malley M.A."/>
        </authorList>
    </citation>
    <scope>NUCLEOTIDE SEQUENCE [LARGE SCALE GENOMIC DNA]</scope>
    <source>
        <strain evidence="11 12">G1</strain>
    </source>
</reference>
<dbReference type="PANTHER" id="PTHR24408:SF58">
    <property type="entry name" value="TRANSCRIPTION FACTOR (TFIIIA), PUTATIVE (AFU_ORTHOLOGUE AFUA_1G05150)-RELATED"/>
    <property type="match status" value="1"/>
</dbReference>
<evidence type="ECO:0000259" key="10">
    <source>
        <dbReference type="PROSITE" id="PS50157"/>
    </source>
</evidence>
<dbReference type="STRING" id="1754190.A0A1Y2DKX7"/>
<dbReference type="InterPro" id="IPR036236">
    <property type="entry name" value="Znf_C2H2_sf"/>
</dbReference>
<dbReference type="FunFam" id="3.30.160.60:FF:000086">
    <property type="entry name" value="transcription factor E4F1 isoform X1"/>
    <property type="match status" value="1"/>
</dbReference>
<dbReference type="SUPFAM" id="SSF57667">
    <property type="entry name" value="beta-beta-alpha zinc fingers"/>
    <property type="match status" value="1"/>
</dbReference>
<dbReference type="FunFam" id="3.30.160.60:FF:000045">
    <property type="entry name" value="ZFP69 zinc finger protein B"/>
    <property type="match status" value="1"/>
</dbReference>